<dbReference type="EC" id="2.7.1.107" evidence="3"/>
<evidence type="ECO:0000256" key="1">
    <source>
        <dbReference type="ARBA" id="ARBA00004370"/>
    </source>
</evidence>
<organism evidence="17 18">
    <name type="scientific">Plasmodium relictum</name>
    <dbReference type="NCBI Taxonomy" id="85471"/>
    <lineage>
        <taxon>Eukaryota</taxon>
        <taxon>Sar</taxon>
        <taxon>Alveolata</taxon>
        <taxon>Apicomplexa</taxon>
        <taxon>Aconoidasida</taxon>
        <taxon>Haemosporida</taxon>
        <taxon>Plasmodiidae</taxon>
        <taxon>Plasmodium</taxon>
        <taxon>Plasmodium (Haemamoeba)</taxon>
    </lineage>
</organism>
<dbReference type="GO" id="GO:0004143">
    <property type="term" value="F:ATP-dependent diacylglycerol kinase activity"/>
    <property type="evidence" value="ECO:0007669"/>
    <property type="project" value="UniProtKB-EC"/>
</dbReference>
<dbReference type="PROSITE" id="PS50081">
    <property type="entry name" value="ZF_DAG_PE_2"/>
    <property type="match status" value="2"/>
</dbReference>
<dbReference type="InterPro" id="IPR000756">
    <property type="entry name" value="Diacylglycerol_kin_accessory"/>
</dbReference>
<feature type="compositionally biased region" description="Basic residues" evidence="13">
    <location>
        <begin position="683"/>
        <end position="693"/>
    </location>
</feature>
<dbReference type="OrthoDB" id="242257at2759"/>
<dbReference type="AlphaFoldDB" id="A0A1J1H3N7"/>
<dbReference type="CDD" id="cd00029">
    <property type="entry name" value="C1"/>
    <property type="match status" value="1"/>
</dbReference>
<dbReference type="PANTHER" id="PTHR11255">
    <property type="entry name" value="DIACYLGLYCEROL KINASE"/>
    <property type="match status" value="1"/>
</dbReference>
<dbReference type="VEuPathDB" id="PlasmoDB:PRELSG_0728200"/>
<feature type="compositionally biased region" description="Basic and acidic residues" evidence="13">
    <location>
        <begin position="673"/>
        <end position="682"/>
    </location>
</feature>
<dbReference type="GO" id="GO:0005524">
    <property type="term" value="F:ATP binding"/>
    <property type="evidence" value="ECO:0007669"/>
    <property type="project" value="UniProtKB-KW"/>
</dbReference>
<keyword evidence="9 17" id="KW-0418">Kinase</keyword>
<comment type="similarity">
    <text evidence="2">Belongs to the eukaryotic diacylglycerol kinase family.</text>
</comment>
<dbReference type="GO" id="GO:0016020">
    <property type="term" value="C:membrane"/>
    <property type="evidence" value="ECO:0007669"/>
    <property type="project" value="UniProtKB-SubCell"/>
</dbReference>
<reference evidence="17 18" key="1">
    <citation type="submission" date="2015-04" db="EMBL/GenBank/DDBJ databases">
        <authorList>
            <consortium name="Pathogen Informatics"/>
        </authorList>
    </citation>
    <scope>NUCLEOTIDE SEQUENCE [LARGE SCALE GENOMIC DNA]</scope>
    <source>
        <strain evidence="17 18">SGS1</strain>
    </source>
</reference>
<keyword evidence="18" id="KW-1185">Reference proteome</keyword>
<evidence type="ECO:0000256" key="12">
    <source>
        <dbReference type="ARBA" id="ARBA00023136"/>
    </source>
</evidence>
<proteinExistence type="inferred from homology"/>
<comment type="subcellular location">
    <subcellularLocation>
        <location evidence="1">Membrane</location>
    </subcellularLocation>
</comment>
<dbReference type="Gene3D" id="2.60.200.40">
    <property type="match status" value="1"/>
</dbReference>
<evidence type="ECO:0000256" key="4">
    <source>
        <dbReference type="ARBA" id="ARBA00022679"/>
    </source>
</evidence>
<evidence type="ECO:0000313" key="17">
    <source>
        <dbReference type="EMBL" id="CRG99517.1"/>
    </source>
</evidence>
<dbReference type="RefSeq" id="XP_028532523.1">
    <property type="nucleotide sequence ID" value="XM_028675988.1"/>
</dbReference>
<dbReference type="SUPFAM" id="SSF57889">
    <property type="entry name" value="Cysteine-rich domain"/>
    <property type="match status" value="2"/>
</dbReference>
<dbReference type="GeneID" id="39735619"/>
<dbReference type="SMART" id="SM00045">
    <property type="entry name" value="DAGKa"/>
    <property type="match status" value="1"/>
</dbReference>
<evidence type="ECO:0000256" key="3">
    <source>
        <dbReference type="ARBA" id="ARBA00012133"/>
    </source>
</evidence>
<evidence type="ECO:0000256" key="9">
    <source>
        <dbReference type="ARBA" id="ARBA00022777"/>
    </source>
</evidence>
<dbReference type="GO" id="GO:0008270">
    <property type="term" value="F:zinc ion binding"/>
    <property type="evidence" value="ECO:0007669"/>
    <property type="project" value="UniProtKB-KW"/>
</dbReference>
<dbReference type="InterPro" id="IPR037607">
    <property type="entry name" value="DGK"/>
</dbReference>
<feature type="compositionally biased region" description="Basic and acidic residues" evidence="13">
    <location>
        <begin position="711"/>
        <end position="732"/>
    </location>
</feature>
<keyword evidence="7" id="KW-0547">Nucleotide-binding</keyword>
<evidence type="ECO:0000256" key="5">
    <source>
        <dbReference type="ARBA" id="ARBA00022723"/>
    </source>
</evidence>
<keyword evidence="12 14" id="KW-0472">Membrane</keyword>
<keyword evidence="14" id="KW-0812">Transmembrane</keyword>
<feature type="domain" description="Phorbol-ester/DAG-type" evidence="15">
    <location>
        <begin position="179"/>
        <end position="236"/>
    </location>
</feature>
<dbReference type="PANTHER" id="PTHR11255:SF54">
    <property type="entry name" value="DIACYLGLYCEROL KINASE THETA"/>
    <property type="match status" value="1"/>
</dbReference>
<evidence type="ECO:0000313" key="18">
    <source>
        <dbReference type="Proteomes" id="UP000220158"/>
    </source>
</evidence>
<evidence type="ECO:0000256" key="14">
    <source>
        <dbReference type="SAM" id="Phobius"/>
    </source>
</evidence>
<evidence type="ECO:0000256" key="13">
    <source>
        <dbReference type="SAM" id="MobiDB-lite"/>
    </source>
</evidence>
<dbReference type="OMA" id="RDFCFNT"/>
<keyword evidence="10" id="KW-0862">Zinc</keyword>
<keyword evidence="14" id="KW-1133">Transmembrane helix</keyword>
<evidence type="ECO:0000259" key="15">
    <source>
        <dbReference type="PROSITE" id="PS50081"/>
    </source>
</evidence>
<gene>
    <name evidence="17" type="primary">DGK1</name>
    <name evidence="17" type="ORF">PRELSG_0728200</name>
</gene>
<name>A0A1J1H3N7_PLARL</name>
<dbReference type="SUPFAM" id="SSF111331">
    <property type="entry name" value="NAD kinase/diacylglycerol kinase-like"/>
    <property type="match status" value="2"/>
</dbReference>
<keyword evidence="5" id="KW-0479">Metal-binding</keyword>
<dbReference type="Proteomes" id="UP000220158">
    <property type="component" value="Chromosome 7"/>
</dbReference>
<keyword evidence="4 17" id="KW-0808">Transferase</keyword>
<feature type="region of interest" description="Disordered" evidence="13">
    <location>
        <begin position="706"/>
        <end position="749"/>
    </location>
</feature>
<keyword evidence="6" id="KW-0677">Repeat</keyword>
<evidence type="ECO:0000256" key="8">
    <source>
        <dbReference type="ARBA" id="ARBA00022771"/>
    </source>
</evidence>
<dbReference type="Pfam" id="PF00609">
    <property type="entry name" value="DAGK_acc"/>
    <property type="match status" value="2"/>
</dbReference>
<dbReference type="GO" id="GO:0007200">
    <property type="term" value="P:phospholipase C-activating G protein-coupled receptor signaling pathway"/>
    <property type="evidence" value="ECO:0007669"/>
    <property type="project" value="InterPro"/>
</dbReference>
<protein>
    <recommendedName>
        <fullName evidence="3">diacylglycerol kinase (ATP)</fullName>
        <ecNumber evidence="3">2.7.1.107</ecNumber>
    </recommendedName>
</protein>
<feature type="transmembrane region" description="Helical" evidence="14">
    <location>
        <begin position="26"/>
        <end position="49"/>
    </location>
</feature>
<dbReference type="Pfam" id="PF00781">
    <property type="entry name" value="DAGK_cat"/>
    <property type="match status" value="2"/>
</dbReference>
<dbReference type="KEGG" id="prel:PRELSG_0728200"/>
<feature type="region of interest" description="Disordered" evidence="13">
    <location>
        <begin position="649"/>
        <end position="693"/>
    </location>
</feature>
<evidence type="ECO:0000256" key="6">
    <source>
        <dbReference type="ARBA" id="ARBA00022737"/>
    </source>
</evidence>
<dbReference type="InterPro" id="IPR001206">
    <property type="entry name" value="Diacylglycerol_kinase_cat_dom"/>
</dbReference>
<dbReference type="PROSITE" id="PS50146">
    <property type="entry name" value="DAGK"/>
    <property type="match status" value="1"/>
</dbReference>
<feature type="domain" description="Phorbol-ester/DAG-type" evidence="15">
    <location>
        <begin position="116"/>
        <end position="170"/>
    </location>
</feature>
<keyword evidence="11" id="KW-0067">ATP-binding</keyword>
<evidence type="ECO:0000256" key="2">
    <source>
        <dbReference type="ARBA" id="ARBA00009280"/>
    </source>
</evidence>
<dbReference type="CDD" id="cd20805">
    <property type="entry name" value="C1_DGK_rpt2"/>
    <property type="match status" value="1"/>
</dbReference>
<evidence type="ECO:0000256" key="11">
    <source>
        <dbReference type="ARBA" id="ARBA00022840"/>
    </source>
</evidence>
<feature type="transmembrane region" description="Helical" evidence="14">
    <location>
        <begin position="430"/>
        <end position="453"/>
    </location>
</feature>
<keyword evidence="8" id="KW-0863">Zinc-finger</keyword>
<feature type="domain" description="DAGKc" evidence="16">
    <location>
        <begin position="371"/>
        <end position="450"/>
    </location>
</feature>
<accession>A0A1J1H3N7</accession>
<dbReference type="EMBL" id="LN835302">
    <property type="protein sequence ID" value="CRG99517.1"/>
    <property type="molecule type" value="Genomic_DNA"/>
</dbReference>
<dbReference type="InterPro" id="IPR016064">
    <property type="entry name" value="NAD/diacylglycerol_kinase_sf"/>
</dbReference>
<evidence type="ECO:0000259" key="16">
    <source>
        <dbReference type="PROSITE" id="PS50146"/>
    </source>
</evidence>
<evidence type="ECO:0000256" key="10">
    <source>
        <dbReference type="ARBA" id="ARBA00022833"/>
    </source>
</evidence>
<evidence type="ECO:0000256" key="7">
    <source>
        <dbReference type="ARBA" id="ARBA00022741"/>
    </source>
</evidence>
<sequence>MEDFIYIDKNVYLNILILFLKNLKDYLIRIGVLKVIFCFCIILFSIIFAKRKNKKKKKINIYLRLIKKKNKSTGFLNSSKSNLTNKGIPNKYFSKSCEDRKIEEIKNGFYYLTYSSHIFDLKTINRIELCNVCEENIYSFIFHKKNIFECVLCRNKCHIECAPNSNLMSCKTSVFFKNKHKFIKLRNYSWNNKCDICKKKFYFFSFYAFVKQYVYKCIWCNKYFHLKCLTRNSTKKKAKDEKLNKSICTYGNNKYILYPYQLSVKENILIDYLVHFYNKINEFEIKNDDLVLNYTINDFNRFHKNEKSIFENIVQFSNKKNNPNELLCFDYINNLKFFLNTKNKKKYIVSVNLNFLLNFFPVHIPIYEIKSNKKFLLIFVNVKSGGQIGKNLYQELLMYFNPIQIINIKSEKNVLSVLNMFKEMLYLKKIILLICGGDGTISIFIDTLIKFFLREKIFFVKEKNKYITNKNKDSMSITEKMKLNKDVLRKKWNSNNDIQLSKSFNNIIKENNEINAIDNSYKENINTYVDTDLNRKRKENYNMEEKYLNGKRNDNINTINNNSDVHNNNLNNNSNSNLNKNIINNNTNNRIYNHKKLNFSEKKKIEKESYDNIVEKSFQNEYSLGYELNKNDILMHNYKAEGKENSYLSSTSMESENGYNNSSSFYKKKNKRNKEVNIENDKKQKKNFKKNINKIKDNFNKEDIGLNEINEGNHNDVKGDKTIKNSDNKHDSNNSGNNDRINYNKSEKNRDYINDKNITSFGQNDNELQKENGNDSLDSYISTTPICIMPLGTGNDLSISLGWGNEYNSDLFFYLNKIKYSKNELVDVWNMKGYDLNNNLILNNSFINYFDIGIIARLALHFDNIRKKFPHFFNSRIGNKILYGEVGLRDFCFNTYKYKLNKNIKIYCDGKKVNIDENLESVCIINIPYFLGGIKIWKDDELEKNYYSDIEREKKKKKLFKKGDKSSTDYFNDSSDSYSSSDLFRGYDEIYNKLNTNKIHTKMKKNMQKKYTCKYSDEDVCSELKKSEIINKDKKKFKNNKNDNISDYGNIYKSYRLDFYKQKKVHQKYRKQKINDKIIEVIGFRNIFHLFQVQIGISKAIKLCQGSEIIVKINRKFIQNRNKIYFQYDGEPGFLNIHKLHFTHKCQCLFLSPKAII</sequence>
<dbReference type="InterPro" id="IPR002219">
    <property type="entry name" value="PKC_DAG/PE"/>
</dbReference>
<dbReference type="InterPro" id="IPR046349">
    <property type="entry name" value="C1-like_sf"/>
</dbReference>